<name>A0A9X1I2P3_9FLAO</name>
<dbReference type="InterPro" id="IPR025535">
    <property type="entry name" value="DUF4421"/>
</dbReference>
<dbReference type="AlphaFoldDB" id="A0A9X1I2P3"/>
<evidence type="ECO:0000313" key="3">
    <source>
        <dbReference type="Proteomes" id="UP001139286"/>
    </source>
</evidence>
<sequence length="307" mass="36063">MKTYSACFIMSLLFFTKANAQDIVKLNDYLITKVSINRQTEILSVNEDINNERYTIEATNDLRTKLSANYKFLGLGFGFSPPQSDRKSKFLEAKLNLFLSKWVLGADFSRIKGFYAQNIDFQNPDRDFPDLKSTSYRFSAGYLLNDRFSYKHLFQLNEWQRESSGSFIPSFTYRYNRISDFIDGDKVVQHNSDFTLSPAYYYTWCVDQNWFVTPAISPKFGMRFSKDDTNKETYFTRGFNFRLQFGFTNERVAAGATFTFESNNINYRSTRSTINDRNHAQLYFAYRFNAPKFLQRTVESIEREFGL</sequence>
<dbReference type="Pfam" id="PF14391">
    <property type="entry name" value="DUF4421"/>
    <property type="match status" value="1"/>
</dbReference>
<organism evidence="2 3">
    <name type="scientific">Neotamlana sargassicola</name>
    <dbReference type="NCBI Taxonomy" id="2883125"/>
    <lineage>
        <taxon>Bacteria</taxon>
        <taxon>Pseudomonadati</taxon>
        <taxon>Bacteroidota</taxon>
        <taxon>Flavobacteriia</taxon>
        <taxon>Flavobacteriales</taxon>
        <taxon>Flavobacteriaceae</taxon>
        <taxon>Neotamlana</taxon>
    </lineage>
</organism>
<feature type="signal peptide" evidence="1">
    <location>
        <begin position="1"/>
        <end position="20"/>
    </location>
</feature>
<keyword evidence="3" id="KW-1185">Reference proteome</keyword>
<dbReference type="EMBL" id="JAJAPX010000001">
    <property type="protein sequence ID" value="MCB4806835.1"/>
    <property type="molecule type" value="Genomic_DNA"/>
</dbReference>
<evidence type="ECO:0000256" key="1">
    <source>
        <dbReference type="SAM" id="SignalP"/>
    </source>
</evidence>
<accession>A0A9X1I2P3</accession>
<feature type="chain" id="PRO_5040840052" evidence="1">
    <location>
        <begin position="21"/>
        <end position="307"/>
    </location>
</feature>
<proteinExistence type="predicted"/>
<protein>
    <submittedName>
        <fullName evidence="2">DUF4421 domain-containing protein</fullName>
    </submittedName>
</protein>
<comment type="caution">
    <text evidence="2">The sequence shown here is derived from an EMBL/GenBank/DDBJ whole genome shotgun (WGS) entry which is preliminary data.</text>
</comment>
<evidence type="ECO:0000313" key="2">
    <source>
        <dbReference type="EMBL" id="MCB4806835.1"/>
    </source>
</evidence>
<gene>
    <name evidence="2" type="ORF">LG651_01135</name>
</gene>
<dbReference type="Proteomes" id="UP001139286">
    <property type="component" value="Unassembled WGS sequence"/>
</dbReference>
<keyword evidence="1" id="KW-0732">Signal</keyword>
<reference evidence="2" key="1">
    <citation type="submission" date="2021-10" db="EMBL/GenBank/DDBJ databases">
        <title>Tamlana sargassums sp. nov., and Tamlana laminarinivorans sp. nov., two new bacteria isolated from the brown alga.</title>
        <authorList>
            <person name="Li J."/>
        </authorList>
    </citation>
    <scope>NUCLEOTIDE SEQUENCE</scope>
    <source>
        <strain evidence="2">62-3</strain>
    </source>
</reference>
<dbReference type="RefSeq" id="WP_226694326.1">
    <property type="nucleotide sequence ID" value="NZ_JAJAPX010000001.1"/>
</dbReference>